<dbReference type="Pfam" id="PF00990">
    <property type="entry name" value="GGDEF"/>
    <property type="match status" value="1"/>
</dbReference>
<dbReference type="InterPro" id="IPR033417">
    <property type="entry name" value="CHASE8"/>
</dbReference>
<dbReference type="SMART" id="SM00267">
    <property type="entry name" value="GGDEF"/>
    <property type="match status" value="1"/>
</dbReference>
<dbReference type="InterPro" id="IPR052163">
    <property type="entry name" value="DGC-Regulatory_Protein"/>
</dbReference>
<sequence length="410" mass="43586">MGRSSSLRGVVRRAHLGMALMAMALAGSLLLLAGLVALRVHLENNLQLMARSVAYTVEAAVVFKDAEEAGQALARMLAREGVARAVVRDAEGAVFAQWQGAAPGLRARTGQALARLALLAPAVAHIRYEGAPMGTVELRGDGQALLNFVLTGLVALLACTAVSGAVGLLLARRMLRDMVTPLQALAQVARAVRRERATGLRVPPARLAELRELGDDFNALLGELEDREALLQQKNAELQQRALHDSLTGLPNRASFEQHLQAAIARARGAGQAMALLFIDCDRFKQVNDTHGHAAGDALLIEVARRLQAQVRAGDVAARLGGDEFAVVMAPPATQADAQALAGRVAAAMREPLVLESGGVLRPQMSAGVAVFPQQGGDMESLLHSADAAMYEVKARRGRRTTDVYERAQR</sequence>
<keyword evidence="2" id="KW-0812">Transmembrane</keyword>
<dbReference type="InterPro" id="IPR003660">
    <property type="entry name" value="HAMP_dom"/>
</dbReference>
<evidence type="ECO:0000259" key="3">
    <source>
        <dbReference type="PROSITE" id="PS50885"/>
    </source>
</evidence>
<dbReference type="PROSITE" id="PS50887">
    <property type="entry name" value="GGDEF"/>
    <property type="match status" value="1"/>
</dbReference>
<feature type="transmembrane region" description="Helical" evidence="2">
    <location>
        <begin position="148"/>
        <end position="171"/>
    </location>
</feature>
<dbReference type="InterPro" id="IPR000160">
    <property type="entry name" value="GGDEF_dom"/>
</dbReference>
<reference evidence="5 6" key="1">
    <citation type="submission" date="2020-05" db="EMBL/GenBank/DDBJ databases">
        <title>Complete genome sequence of Alicycliphilus denitrificans DP3.</title>
        <authorList>
            <person name="Chen X."/>
        </authorList>
    </citation>
    <scope>NUCLEOTIDE SEQUENCE [LARGE SCALE GENOMIC DNA]</scope>
    <source>
        <strain evidence="5 6">DP3</strain>
    </source>
</reference>
<dbReference type="EMBL" id="CP051298">
    <property type="protein sequence ID" value="QKD45090.1"/>
    <property type="molecule type" value="Genomic_DNA"/>
</dbReference>
<dbReference type="Pfam" id="PF17152">
    <property type="entry name" value="CHASE8"/>
    <property type="match status" value="1"/>
</dbReference>
<protein>
    <submittedName>
        <fullName evidence="5">Diguanylate cyclase</fullName>
    </submittedName>
</protein>
<gene>
    <name evidence="5" type="ORF">HF896_16390</name>
</gene>
<accession>A0A858ZVU6</accession>
<dbReference type="GO" id="GO:0003824">
    <property type="term" value="F:catalytic activity"/>
    <property type="evidence" value="ECO:0007669"/>
    <property type="project" value="UniProtKB-ARBA"/>
</dbReference>
<dbReference type="SMART" id="SM00304">
    <property type="entry name" value="HAMP"/>
    <property type="match status" value="1"/>
</dbReference>
<dbReference type="InterPro" id="IPR043128">
    <property type="entry name" value="Rev_trsase/Diguanyl_cyclase"/>
</dbReference>
<proteinExistence type="predicted"/>
<dbReference type="OMA" id="RVYADHN"/>
<name>A0A858ZVU6_9BURK</name>
<dbReference type="GO" id="GO:0016020">
    <property type="term" value="C:membrane"/>
    <property type="evidence" value="ECO:0007669"/>
    <property type="project" value="InterPro"/>
</dbReference>
<dbReference type="AlphaFoldDB" id="A0A858ZVU6"/>
<dbReference type="Proteomes" id="UP000500755">
    <property type="component" value="Chromosome"/>
</dbReference>
<dbReference type="SUPFAM" id="SSF55073">
    <property type="entry name" value="Nucleotide cyclase"/>
    <property type="match status" value="1"/>
</dbReference>
<feature type="domain" description="HAMP" evidence="3">
    <location>
        <begin position="176"/>
        <end position="229"/>
    </location>
</feature>
<dbReference type="PANTHER" id="PTHR46663:SF2">
    <property type="entry name" value="GGDEF DOMAIN-CONTAINING PROTEIN"/>
    <property type="match status" value="1"/>
</dbReference>
<dbReference type="FunFam" id="3.30.70.270:FF:000001">
    <property type="entry name" value="Diguanylate cyclase domain protein"/>
    <property type="match status" value="1"/>
</dbReference>
<dbReference type="GO" id="GO:0007165">
    <property type="term" value="P:signal transduction"/>
    <property type="evidence" value="ECO:0007669"/>
    <property type="project" value="InterPro"/>
</dbReference>
<evidence type="ECO:0000256" key="2">
    <source>
        <dbReference type="SAM" id="Phobius"/>
    </source>
</evidence>
<keyword evidence="2" id="KW-0472">Membrane</keyword>
<organism evidence="5 6">
    <name type="scientific">Alicycliphilus denitrificans</name>
    <dbReference type="NCBI Taxonomy" id="179636"/>
    <lineage>
        <taxon>Bacteria</taxon>
        <taxon>Pseudomonadati</taxon>
        <taxon>Pseudomonadota</taxon>
        <taxon>Betaproteobacteria</taxon>
        <taxon>Burkholderiales</taxon>
        <taxon>Comamonadaceae</taxon>
        <taxon>Alicycliphilus</taxon>
    </lineage>
</organism>
<feature type="domain" description="GGDEF" evidence="4">
    <location>
        <begin position="272"/>
        <end position="407"/>
    </location>
</feature>
<dbReference type="NCBIfam" id="TIGR00254">
    <property type="entry name" value="GGDEF"/>
    <property type="match status" value="1"/>
</dbReference>
<feature type="coiled-coil region" evidence="1">
    <location>
        <begin position="207"/>
        <end position="241"/>
    </location>
</feature>
<evidence type="ECO:0000313" key="6">
    <source>
        <dbReference type="Proteomes" id="UP000500755"/>
    </source>
</evidence>
<dbReference type="PROSITE" id="PS50885">
    <property type="entry name" value="HAMP"/>
    <property type="match status" value="1"/>
</dbReference>
<keyword evidence="1" id="KW-0175">Coiled coil</keyword>
<evidence type="ECO:0000313" key="5">
    <source>
        <dbReference type="EMBL" id="QKD45090.1"/>
    </source>
</evidence>
<evidence type="ECO:0000259" key="4">
    <source>
        <dbReference type="PROSITE" id="PS50887"/>
    </source>
</evidence>
<feature type="transmembrane region" description="Helical" evidence="2">
    <location>
        <begin position="20"/>
        <end position="42"/>
    </location>
</feature>
<dbReference type="Gene3D" id="3.30.70.270">
    <property type="match status" value="1"/>
</dbReference>
<dbReference type="InterPro" id="IPR029787">
    <property type="entry name" value="Nucleotide_cyclase"/>
</dbReference>
<evidence type="ECO:0000256" key="1">
    <source>
        <dbReference type="SAM" id="Coils"/>
    </source>
</evidence>
<dbReference type="PANTHER" id="PTHR46663">
    <property type="entry name" value="DIGUANYLATE CYCLASE DGCT-RELATED"/>
    <property type="match status" value="1"/>
</dbReference>
<keyword evidence="2" id="KW-1133">Transmembrane helix</keyword>
<dbReference type="Gene3D" id="6.10.340.10">
    <property type="match status" value="1"/>
</dbReference>
<dbReference type="RefSeq" id="WP_013721643.1">
    <property type="nucleotide sequence ID" value="NZ_CP051298.1"/>
</dbReference>
<dbReference type="CDD" id="cd01949">
    <property type="entry name" value="GGDEF"/>
    <property type="match status" value="1"/>
</dbReference>